<proteinExistence type="predicted"/>
<protein>
    <submittedName>
        <fullName evidence="1">Uncharacterized protein</fullName>
    </submittedName>
</protein>
<dbReference type="SUPFAM" id="SSF75553">
    <property type="entry name" value="Smc hinge domain"/>
    <property type="match status" value="1"/>
</dbReference>
<evidence type="ECO:0000313" key="1">
    <source>
        <dbReference type="EMBL" id="CAF4272343.1"/>
    </source>
</evidence>
<gene>
    <name evidence="1" type="ORF">OXD698_LOCUS44583</name>
</gene>
<dbReference type="AlphaFoldDB" id="A0A820G1I7"/>
<dbReference type="GO" id="GO:0051276">
    <property type="term" value="P:chromosome organization"/>
    <property type="evidence" value="ECO:0007669"/>
    <property type="project" value="InterPro"/>
</dbReference>
<dbReference type="Gene3D" id="3.30.70.1620">
    <property type="match status" value="1"/>
</dbReference>
<dbReference type="EMBL" id="CAJOAZ010013830">
    <property type="protein sequence ID" value="CAF4272343.1"/>
    <property type="molecule type" value="Genomic_DNA"/>
</dbReference>
<organism evidence="1 2">
    <name type="scientific">Adineta steineri</name>
    <dbReference type="NCBI Taxonomy" id="433720"/>
    <lineage>
        <taxon>Eukaryota</taxon>
        <taxon>Metazoa</taxon>
        <taxon>Spiralia</taxon>
        <taxon>Gnathifera</taxon>
        <taxon>Rotifera</taxon>
        <taxon>Eurotatoria</taxon>
        <taxon>Bdelloidea</taxon>
        <taxon>Adinetida</taxon>
        <taxon>Adinetidae</taxon>
        <taxon>Adineta</taxon>
    </lineage>
</organism>
<dbReference type="GO" id="GO:0005524">
    <property type="term" value="F:ATP binding"/>
    <property type="evidence" value="ECO:0007669"/>
    <property type="project" value="InterPro"/>
</dbReference>
<dbReference type="GO" id="GO:0005694">
    <property type="term" value="C:chromosome"/>
    <property type="evidence" value="ECO:0007669"/>
    <property type="project" value="InterPro"/>
</dbReference>
<comment type="caution">
    <text evidence="1">The sequence shown here is derived from an EMBL/GenBank/DDBJ whole genome shotgun (WGS) entry which is preliminary data.</text>
</comment>
<dbReference type="InterPro" id="IPR036277">
    <property type="entry name" value="SMC_hinge_sf"/>
</dbReference>
<evidence type="ECO:0000313" key="2">
    <source>
        <dbReference type="Proteomes" id="UP000663844"/>
    </source>
</evidence>
<feature type="non-terminal residue" evidence="1">
    <location>
        <position position="1"/>
    </location>
</feature>
<name>A0A820G1I7_9BILA</name>
<dbReference type="Proteomes" id="UP000663844">
    <property type="component" value="Unassembled WGS sequence"/>
</dbReference>
<reference evidence="1" key="1">
    <citation type="submission" date="2021-02" db="EMBL/GenBank/DDBJ databases">
        <authorList>
            <person name="Nowell W R."/>
        </authorList>
    </citation>
    <scope>NUCLEOTIDE SEQUENCE</scope>
</reference>
<accession>A0A820G1I7</accession>
<sequence>MLRHAQQASRRFDVPQLASNTHRLFDLIDINDSVYKNTFYYALLAFGGQTRYRVVTLKGEIIEQSGTMSGGGSYQAHG</sequence>